<keyword evidence="1" id="KW-0539">Nucleus</keyword>
<comment type="subcellular location">
    <subcellularLocation>
        <location evidence="1">Nucleus</location>
    </subcellularLocation>
    <subcellularLocation>
        <location evidence="1">Cytoplasm</location>
    </subcellularLocation>
    <text evidence="1">Shuttles between the nucleus and the cytoplasm.</text>
</comment>
<feature type="non-terminal residue" evidence="2">
    <location>
        <position position="88"/>
    </location>
</feature>
<dbReference type="PANTHER" id="PTHR15952">
    <property type="entry name" value="EXPORTIN-T/LOS1"/>
    <property type="match status" value="1"/>
</dbReference>
<comment type="caution">
    <text evidence="2">The sequence shown here is derived from an EMBL/GenBank/DDBJ whole genome shotgun (WGS) entry which is preliminary data.</text>
</comment>
<dbReference type="PANTHER" id="PTHR15952:SF11">
    <property type="entry name" value="EXPORTIN-T"/>
    <property type="match status" value="1"/>
</dbReference>
<accession>A0A699ZTY3</accession>
<keyword evidence="1" id="KW-0813">Transport</keyword>
<dbReference type="GO" id="GO:0016363">
    <property type="term" value="C:nuclear matrix"/>
    <property type="evidence" value="ECO:0007669"/>
    <property type="project" value="TreeGrafter"/>
</dbReference>
<dbReference type="Gene3D" id="1.25.10.10">
    <property type="entry name" value="Leucine-rich Repeat Variant"/>
    <property type="match status" value="1"/>
</dbReference>
<comment type="similarity">
    <text evidence="1">Belongs to the exportin family.</text>
</comment>
<keyword evidence="1" id="KW-0820">tRNA-binding</keyword>
<feature type="non-terminal residue" evidence="2">
    <location>
        <position position="1"/>
    </location>
</feature>
<proteinExistence type="inferred from homology"/>
<dbReference type="Proteomes" id="UP000485058">
    <property type="component" value="Unassembled WGS sequence"/>
</dbReference>
<comment type="function">
    <text evidence="1">tRNA nucleus export receptor which facilitates tRNA translocation across the nuclear pore complex.</text>
</comment>
<dbReference type="EMBL" id="BLLF01001994">
    <property type="protein sequence ID" value="GFH22224.1"/>
    <property type="molecule type" value="Genomic_DNA"/>
</dbReference>
<dbReference type="GO" id="GO:0005737">
    <property type="term" value="C:cytoplasm"/>
    <property type="evidence" value="ECO:0007669"/>
    <property type="project" value="UniProtKB-SubCell"/>
</dbReference>
<sequence>MQRFIAWIDIGLVANDKFVGLLEQILDGNSLSAPSLALRGAAADCLTEIVSKRMEAAVKLNLIQSMAILPRCTAWAAGFAGGGGASGK</sequence>
<evidence type="ECO:0000313" key="3">
    <source>
        <dbReference type="Proteomes" id="UP000485058"/>
    </source>
</evidence>
<name>A0A699ZTY3_HAELA</name>
<dbReference type="GO" id="GO:0000049">
    <property type="term" value="F:tRNA binding"/>
    <property type="evidence" value="ECO:0007669"/>
    <property type="project" value="UniProtKB-UniRule"/>
</dbReference>
<dbReference type="GO" id="GO:0031267">
    <property type="term" value="F:small GTPase binding"/>
    <property type="evidence" value="ECO:0007669"/>
    <property type="project" value="InterPro"/>
</dbReference>
<evidence type="ECO:0000256" key="1">
    <source>
        <dbReference type="RuleBase" id="RU366037"/>
    </source>
</evidence>
<protein>
    <recommendedName>
        <fullName evidence="1">Exportin-T</fullName>
    </recommendedName>
    <alternativeName>
        <fullName evidence="1">Exportin(tRNA)</fullName>
    </alternativeName>
    <alternativeName>
        <fullName evidence="1">tRNA exportin</fullName>
    </alternativeName>
</protein>
<dbReference type="AlphaFoldDB" id="A0A699ZTY3"/>
<dbReference type="GO" id="GO:0071528">
    <property type="term" value="P:tRNA re-export from nucleus"/>
    <property type="evidence" value="ECO:0007669"/>
    <property type="project" value="UniProtKB-UniRule"/>
</dbReference>
<dbReference type="GO" id="GO:0005643">
    <property type="term" value="C:nuclear pore"/>
    <property type="evidence" value="ECO:0007669"/>
    <property type="project" value="TreeGrafter"/>
</dbReference>
<dbReference type="InterPro" id="IPR011989">
    <property type="entry name" value="ARM-like"/>
</dbReference>
<keyword evidence="1" id="KW-0963">Cytoplasm</keyword>
<reference evidence="2 3" key="1">
    <citation type="submission" date="2020-02" db="EMBL/GenBank/DDBJ databases">
        <title>Draft genome sequence of Haematococcus lacustris strain NIES-144.</title>
        <authorList>
            <person name="Morimoto D."/>
            <person name="Nakagawa S."/>
            <person name="Yoshida T."/>
            <person name="Sawayama S."/>
        </authorList>
    </citation>
    <scope>NUCLEOTIDE SEQUENCE [LARGE SCALE GENOMIC DNA]</scope>
    <source>
        <strain evidence="2 3">NIES-144</strain>
    </source>
</reference>
<keyword evidence="3" id="KW-1185">Reference proteome</keyword>
<dbReference type="InterPro" id="IPR040017">
    <property type="entry name" value="XPOT"/>
</dbReference>
<evidence type="ECO:0000313" key="2">
    <source>
        <dbReference type="EMBL" id="GFH22224.1"/>
    </source>
</evidence>
<gene>
    <name evidence="2" type="ORF">HaLaN_19653</name>
</gene>
<organism evidence="2 3">
    <name type="scientific">Haematococcus lacustris</name>
    <name type="common">Green alga</name>
    <name type="synonym">Haematococcus pluvialis</name>
    <dbReference type="NCBI Taxonomy" id="44745"/>
    <lineage>
        <taxon>Eukaryota</taxon>
        <taxon>Viridiplantae</taxon>
        <taxon>Chlorophyta</taxon>
        <taxon>core chlorophytes</taxon>
        <taxon>Chlorophyceae</taxon>
        <taxon>CS clade</taxon>
        <taxon>Chlamydomonadales</taxon>
        <taxon>Haematococcaceae</taxon>
        <taxon>Haematococcus</taxon>
    </lineage>
</organism>
<keyword evidence="1" id="KW-0694">RNA-binding</keyword>